<reference evidence="1 2" key="1">
    <citation type="submission" date="2018-06" db="EMBL/GenBank/DDBJ databases">
        <title>Three novel Pseudomonas species isolated from symptomatic oak.</title>
        <authorList>
            <person name="Bueno-Gonzalez V."/>
            <person name="Brady C."/>
        </authorList>
    </citation>
    <scope>NUCLEOTIDE SEQUENCE [LARGE SCALE GENOMIC DNA]</scope>
    <source>
        <strain evidence="1 2">P26B</strain>
    </source>
</reference>
<name>A0ABY1Z1H2_9GAMM</name>
<keyword evidence="2" id="KW-1185">Reference proteome</keyword>
<protein>
    <submittedName>
        <fullName evidence="1">Uncharacterized protein</fullName>
    </submittedName>
</protein>
<comment type="caution">
    <text evidence="1">The sequence shown here is derived from an EMBL/GenBank/DDBJ whole genome shotgun (WGS) entry which is preliminary data.</text>
</comment>
<sequence>MGSIIYLRTFTADELVLDESETRQALKYFFPHDGALINSMIVTVSTRNFAQGLLVAAIDASYTMGYVDALVSTLFHGGPNANKLIKGFGKKAAKHWFKNATATDLMDAKIYNTVRSEISRRFRADLRVMSAMRGRYVVRRAIAFCSSTAAGLHS</sequence>
<accession>A0ABY1Z1H2</accession>
<gene>
    <name evidence="1" type="ORF">DNK34_20635</name>
</gene>
<dbReference type="RefSeq" id="WP_131177126.1">
    <property type="nucleotide sequence ID" value="NZ_QJUM01000029.1"/>
</dbReference>
<organism evidence="1 2">
    <name type="scientific">Phytopseudomonas dryadis</name>
    <dbReference type="NCBI Taxonomy" id="2487520"/>
    <lineage>
        <taxon>Bacteria</taxon>
        <taxon>Pseudomonadati</taxon>
        <taxon>Pseudomonadota</taxon>
        <taxon>Gammaproteobacteria</taxon>
        <taxon>Pseudomonadales</taxon>
        <taxon>Pseudomonadaceae</taxon>
        <taxon>Phytopseudomonas</taxon>
    </lineage>
</organism>
<evidence type="ECO:0000313" key="1">
    <source>
        <dbReference type="EMBL" id="TBV01667.1"/>
    </source>
</evidence>
<dbReference type="Proteomes" id="UP000291334">
    <property type="component" value="Unassembled WGS sequence"/>
</dbReference>
<evidence type="ECO:0000313" key="2">
    <source>
        <dbReference type="Proteomes" id="UP000291334"/>
    </source>
</evidence>
<proteinExistence type="predicted"/>
<dbReference type="EMBL" id="QJUM01000029">
    <property type="protein sequence ID" value="TBV01667.1"/>
    <property type="molecule type" value="Genomic_DNA"/>
</dbReference>